<dbReference type="UniPathway" id="UPA00640">
    <property type="reaction ID" value="UER00692"/>
</dbReference>
<dbReference type="GO" id="GO:0018493">
    <property type="term" value="F:formylmethanofuran dehydrogenase activity"/>
    <property type="evidence" value="ECO:0007669"/>
    <property type="project" value="UniProtKB-EC"/>
</dbReference>
<evidence type="ECO:0000256" key="1">
    <source>
        <dbReference type="ARBA" id="ARBA00004830"/>
    </source>
</evidence>
<protein>
    <recommendedName>
        <fullName evidence="2">formylmethanofuran dehydrogenase</fullName>
        <ecNumber evidence="2">1.2.7.12</ecNumber>
    </recommendedName>
</protein>
<dbReference type="NCBIfam" id="TIGR03122">
    <property type="entry name" value="one_C_dehyd_C"/>
    <property type="match status" value="1"/>
</dbReference>
<keyword evidence="5" id="KW-1185">Reference proteome</keyword>
<evidence type="ECO:0000256" key="3">
    <source>
        <dbReference type="ARBA" id="ARBA00048228"/>
    </source>
</evidence>
<dbReference type="PANTHER" id="PTHR39673">
    <property type="entry name" value="TUNGSTEN FORMYLMETHANOFURAN DEHYDROGENASE, SUBUNIT C (FWDC)"/>
    <property type="match status" value="1"/>
</dbReference>
<dbReference type="Gene3D" id="2.160.20.60">
    <property type="entry name" value="Glutamate synthase, alpha subunit, C-terminal domain"/>
    <property type="match status" value="2"/>
</dbReference>
<reference evidence="4 5" key="1">
    <citation type="submission" date="2018-05" db="EMBL/GenBank/DDBJ databases">
        <title>Draft genome of Methanospirillum lacunae Ki8-1.</title>
        <authorList>
            <person name="Dueholm M.S."/>
            <person name="Nielsen P.H."/>
            <person name="Bakmann L.F."/>
            <person name="Otzen D.E."/>
        </authorList>
    </citation>
    <scope>NUCLEOTIDE SEQUENCE [LARGE SCALE GENOMIC DNA]</scope>
    <source>
        <strain evidence="4 5">Ki8-1</strain>
    </source>
</reference>
<evidence type="ECO:0000256" key="2">
    <source>
        <dbReference type="ARBA" id="ARBA00012692"/>
    </source>
</evidence>
<gene>
    <name evidence="4" type="ORF">DK846_17225</name>
</gene>
<dbReference type="AlphaFoldDB" id="A0A2V2MNH3"/>
<dbReference type="InterPro" id="IPR017550">
    <property type="entry name" value="Formylmethanofuran_DH_suC"/>
</dbReference>
<dbReference type="GO" id="GO:0019386">
    <property type="term" value="P:methanogenesis, from carbon dioxide"/>
    <property type="evidence" value="ECO:0007669"/>
    <property type="project" value="UniProtKB-UniPathway"/>
</dbReference>
<dbReference type="GO" id="GO:0046914">
    <property type="term" value="F:transition metal ion binding"/>
    <property type="evidence" value="ECO:0007669"/>
    <property type="project" value="InterPro"/>
</dbReference>
<evidence type="ECO:0000313" key="4">
    <source>
        <dbReference type="EMBL" id="PWR69652.1"/>
    </source>
</evidence>
<dbReference type="InterPro" id="IPR036485">
    <property type="entry name" value="Glu_synth_asu_C_sf"/>
</dbReference>
<dbReference type="SUPFAM" id="SSF69336">
    <property type="entry name" value="Alpha subunit of glutamate synthase, C-terminal domain"/>
    <property type="match status" value="1"/>
</dbReference>
<dbReference type="RefSeq" id="WP_109970244.1">
    <property type="nucleotide sequence ID" value="NZ_CP176093.1"/>
</dbReference>
<dbReference type="CDD" id="cd00980">
    <property type="entry name" value="FwdC/FmdC"/>
    <property type="match status" value="1"/>
</dbReference>
<evidence type="ECO:0000313" key="5">
    <source>
        <dbReference type="Proteomes" id="UP000245657"/>
    </source>
</evidence>
<dbReference type="GeneID" id="97548245"/>
<accession>A0A2V2MNH3</accession>
<name>A0A2V2MNH3_9EURY</name>
<dbReference type="PANTHER" id="PTHR39673:SF5">
    <property type="entry name" value="TUNGSTEN-CONTAINING FORMYLMETHANOFURAN DEHYDROGENASE 2 SUBUNIT C"/>
    <property type="match status" value="1"/>
</dbReference>
<comment type="caution">
    <text evidence="4">The sequence shown here is derived from an EMBL/GenBank/DDBJ whole genome shotgun (WGS) entry which is preliminary data.</text>
</comment>
<comment type="pathway">
    <text evidence="1">One-carbon metabolism; methanogenesis from CO(2); 5,10-methenyl-5,6,7,8-tetrahydromethanopterin from CO(2): step 1/3.</text>
</comment>
<dbReference type="EMBL" id="QGMY01000021">
    <property type="protein sequence ID" value="PWR69652.1"/>
    <property type="molecule type" value="Genomic_DNA"/>
</dbReference>
<comment type="catalytic activity">
    <reaction evidence="3">
        <text>N-formylmethanofuran + 2 oxidized [2Fe-2S]-[ferredoxin] + H2O = methanofuran + 2 reduced [2Fe-2S]-[ferredoxin] + CO2 + H(+)</text>
        <dbReference type="Rhea" id="RHEA:19841"/>
        <dbReference type="Rhea" id="RHEA-COMP:10000"/>
        <dbReference type="Rhea" id="RHEA-COMP:10001"/>
        <dbReference type="ChEBI" id="CHEBI:15377"/>
        <dbReference type="ChEBI" id="CHEBI:15378"/>
        <dbReference type="ChEBI" id="CHEBI:16526"/>
        <dbReference type="ChEBI" id="CHEBI:33737"/>
        <dbReference type="ChEBI" id="CHEBI:33738"/>
        <dbReference type="ChEBI" id="CHEBI:57727"/>
        <dbReference type="ChEBI" id="CHEBI:58151"/>
        <dbReference type="EC" id="1.2.7.12"/>
    </reaction>
</comment>
<sequence>MDTVKLTAKEVPELYLEAEHITPDVFAGKSNQEIGDLSVHMGNQTYKLSDYFTVEGKAGAIAAETKIVIAGDVSKVKYIGMKMTAGEVEVLGNADMYVGAWMAGGKLLVKGSVDSFAGIAMTGGELIIEGNAKNYIGAAYRGDWRGMQGGKIVVKGNVGSDVGSNINGGTIDIGGNADVHLATHADGGTIIVRGVAKGRVGGQMVKGDIYCLGGVERMMPSYKYDHTEEIELDGKKMNFQVYFGDLGERHGKKKGEIIYGKIYIATGVSETTSAKVTPRSEKKVHLSDLQTNQLASALKEMKEPSVQEVRTYIFDNFGVDMKPSQVSRLISSLKR</sequence>
<dbReference type="OrthoDB" id="106216at2157"/>
<dbReference type="EC" id="1.2.7.12" evidence="2"/>
<dbReference type="Proteomes" id="UP000245657">
    <property type="component" value="Unassembled WGS sequence"/>
</dbReference>
<organism evidence="4 5">
    <name type="scientific">Methanospirillum lacunae</name>
    <dbReference type="NCBI Taxonomy" id="668570"/>
    <lineage>
        <taxon>Archaea</taxon>
        <taxon>Methanobacteriati</taxon>
        <taxon>Methanobacteriota</taxon>
        <taxon>Stenosarchaea group</taxon>
        <taxon>Methanomicrobia</taxon>
        <taxon>Methanomicrobiales</taxon>
        <taxon>Methanospirillaceae</taxon>
        <taxon>Methanospirillum</taxon>
    </lineage>
</organism>
<proteinExistence type="predicted"/>